<gene>
    <name evidence="1" type="ORF">SAMCFNEI73_pC1633</name>
</gene>
<organism evidence="1 2">
    <name type="scientific">Sinorhizobium americanum</name>
    <dbReference type="NCBI Taxonomy" id="194963"/>
    <lineage>
        <taxon>Bacteria</taxon>
        <taxon>Pseudomonadati</taxon>
        <taxon>Pseudomonadota</taxon>
        <taxon>Alphaproteobacteria</taxon>
        <taxon>Hyphomicrobiales</taxon>
        <taxon>Rhizobiaceae</taxon>
        <taxon>Sinorhizobium/Ensifer group</taxon>
        <taxon>Sinorhizobium</taxon>
    </lineage>
</organism>
<dbReference type="RefSeq" id="WP_064252675.1">
    <property type="nucleotide sequence ID" value="NZ_CP013110.1"/>
</dbReference>
<accession>A0A1L3LZ01</accession>
<evidence type="ECO:0000313" key="1">
    <source>
        <dbReference type="EMBL" id="APG95337.1"/>
    </source>
</evidence>
<sequence>MSREFLPGQVIIYPYLSAWQQQRGETEGRKGRPTCVVVAVRGANDGLTHLALLAITTQPPQADRVTLEVSDIECRRAGLTDFKRCWIVVDEYNYDVAERSWYIEPEAKTLGRFSKAFMMKIAAAFAEASRNKSGRRVNRTE</sequence>
<name>A0A1L3LZ01_9HYPH</name>
<keyword evidence="1" id="KW-0614">Plasmid</keyword>
<reference evidence="1 2" key="1">
    <citation type="submission" date="2015-10" db="EMBL/GenBank/DDBJ databases">
        <title>Genomic differences between typical nodule nitrogen-fixing rhizobial strains and those coming from bean seeds.</title>
        <authorList>
            <person name="Peralta H."/>
            <person name="Aguilar-Vera A."/>
            <person name="Diaz R."/>
            <person name="Mora Y."/>
            <person name="Martinez-Batallar G."/>
            <person name="Salazar E."/>
            <person name="Vargas-Lagunas C."/>
            <person name="Encarnacion S."/>
            <person name="Girard L."/>
            <person name="Mora J."/>
        </authorList>
    </citation>
    <scope>NUCLEOTIDE SEQUENCE [LARGE SCALE GENOMIC DNA]</scope>
    <source>
        <strain evidence="1 2">CFNEI 73</strain>
        <plasmid evidence="1 2">C</plasmid>
    </source>
</reference>
<geneLocation type="plasmid" evidence="1 2">
    <name>C</name>
</geneLocation>
<keyword evidence="2" id="KW-1185">Reference proteome</keyword>
<dbReference type="Proteomes" id="UP000182306">
    <property type="component" value="Plasmid C"/>
</dbReference>
<dbReference type="OrthoDB" id="7432864at2"/>
<evidence type="ECO:0000313" key="2">
    <source>
        <dbReference type="Proteomes" id="UP000182306"/>
    </source>
</evidence>
<protein>
    <submittedName>
        <fullName evidence="1">Uncharacterized protein</fullName>
    </submittedName>
</protein>
<dbReference type="KEGG" id="same:SAMCFNEI73_pC1633"/>
<dbReference type="AlphaFoldDB" id="A0A1L3LZ01"/>
<dbReference type="EMBL" id="CP013110">
    <property type="protein sequence ID" value="APG95337.1"/>
    <property type="molecule type" value="Genomic_DNA"/>
</dbReference>
<proteinExistence type="predicted"/>